<evidence type="ECO:0000256" key="1">
    <source>
        <dbReference type="ARBA" id="ARBA00023002"/>
    </source>
</evidence>
<keyword evidence="5" id="KW-1185">Reference proteome</keyword>
<dbReference type="InterPro" id="IPR036291">
    <property type="entry name" value="NAD(P)-bd_dom_sf"/>
</dbReference>
<dbReference type="Pfam" id="PF02826">
    <property type="entry name" value="2-Hacid_dh_C"/>
    <property type="match status" value="1"/>
</dbReference>
<evidence type="ECO:0000313" key="5">
    <source>
        <dbReference type="Proteomes" id="UP000661507"/>
    </source>
</evidence>
<name>A0A917KZ07_9PROT</name>
<evidence type="ECO:0000313" key="4">
    <source>
        <dbReference type="EMBL" id="GGJ34041.1"/>
    </source>
</evidence>
<evidence type="ECO:0000259" key="3">
    <source>
        <dbReference type="Pfam" id="PF02826"/>
    </source>
</evidence>
<proteinExistence type="predicted"/>
<dbReference type="SUPFAM" id="SSF52283">
    <property type="entry name" value="Formate/glycerate dehydrogenase catalytic domain-like"/>
    <property type="match status" value="1"/>
</dbReference>
<reference evidence="4" key="1">
    <citation type="journal article" date="2014" name="Int. J. Syst. Evol. Microbiol.">
        <title>Complete genome sequence of Corynebacterium casei LMG S-19264T (=DSM 44701T), isolated from a smear-ripened cheese.</title>
        <authorList>
            <consortium name="US DOE Joint Genome Institute (JGI-PGF)"/>
            <person name="Walter F."/>
            <person name="Albersmeier A."/>
            <person name="Kalinowski J."/>
            <person name="Ruckert C."/>
        </authorList>
    </citation>
    <scope>NUCLEOTIDE SEQUENCE</scope>
    <source>
        <strain evidence="4">CGMCC 1.3617</strain>
    </source>
</reference>
<dbReference type="PANTHER" id="PTHR43333">
    <property type="entry name" value="2-HACID_DH_C DOMAIN-CONTAINING PROTEIN"/>
    <property type="match status" value="1"/>
</dbReference>
<dbReference type="InterPro" id="IPR006140">
    <property type="entry name" value="D-isomer_DH_NAD-bd"/>
</dbReference>
<protein>
    <submittedName>
        <fullName evidence="4">Glyoxylate/hydroxypyruvate reductase A</fullName>
    </submittedName>
</protein>
<feature type="domain" description="D-isomer specific 2-hydroxyacid dehydrogenase NAD-binding" evidence="3">
    <location>
        <begin position="110"/>
        <end position="281"/>
    </location>
</feature>
<sequence>MTKPLLLLWTDGAGPYAAAIEAAGLAGRLRVETVARAATPADEQLAEAEALLSWGPPPGMLTRMPKLRFVQALTAGVEHWLSRPDLPPTLALSCARGTHRVQMPENILGALFHITKPYAAIVADNAAKQWTRRVSSTLAGKTLGILGLGAIGVELARKAEALEMHVIGTRRSSGELPHVDRVYRPEETDQVLAASDFVVLLLPATPETENFIDATRLAQMKPSAWLLNFGRGALIKDDDLVAAARAGTIAGAVLDVFRTEPLPAEHPFWGEEKIMVLPHIGGLHPERDSMVAALLVENLRRFTEGAPLTQLVDRAAGY</sequence>
<dbReference type="CDD" id="cd05300">
    <property type="entry name" value="2-Hacid_dh_1"/>
    <property type="match status" value="1"/>
</dbReference>
<organism evidence="4 5">
    <name type="scientific">Neoroseomonas lacus</name>
    <dbReference type="NCBI Taxonomy" id="287609"/>
    <lineage>
        <taxon>Bacteria</taxon>
        <taxon>Pseudomonadati</taxon>
        <taxon>Pseudomonadota</taxon>
        <taxon>Alphaproteobacteria</taxon>
        <taxon>Acetobacterales</taxon>
        <taxon>Acetobacteraceae</taxon>
        <taxon>Neoroseomonas</taxon>
    </lineage>
</organism>
<dbReference type="PANTHER" id="PTHR43333:SF1">
    <property type="entry name" value="D-ISOMER SPECIFIC 2-HYDROXYACID DEHYDROGENASE NAD-BINDING DOMAIN-CONTAINING PROTEIN"/>
    <property type="match status" value="1"/>
</dbReference>
<reference evidence="4" key="2">
    <citation type="submission" date="2020-09" db="EMBL/GenBank/DDBJ databases">
        <authorList>
            <person name="Sun Q."/>
            <person name="Zhou Y."/>
        </authorList>
    </citation>
    <scope>NUCLEOTIDE SEQUENCE</scope>
    <source>
        <strain evidence="4">CGMCC 1.3617</strain>
    </source>
</reference>
<dbReference type="RefSeq" id="WP_188971412.1">
    <property type="nucleotide sequence ID" value="NZ_BMKW01000013.1"/>
</dbReference>
<dbReference type="Proteomes" id="UP000661507">
    <property type="component" value="Unassembled WGS sequence"/>
</dbReference>
<dbReference type="GO" id="GO:0051287">
    <property type="term" value="F:NAD binding"/>
    <property type="evidence" value="ECO:0007669"/>
    <property type="project" value="InterPro"/>
</dbReference>
<dbReference type="Gene3D" id="3.40.50.720">
    <property type="entry name" value="NAD(P)-binding Rossmann-like Domain"/>
    <property type="match status" value="2"/>
</dbReference>
<accession>A0A917KZ07</accession>
<dbReference type="SUPFAM" id="SSF51735">
    <property type="entry name" value="NAD(P)-binding Rossmann-fold domains"/>
    <property type="match status" value="1"/>
</dbReference>
<keyword evidence="1" id="KW-0560">Oxidoreductase</keyword>
<comment type="caution">
    <text evidence="4">The sequence shown here is derived from an EMBL/GenBank/DDBJ whole genome shotgun (WGS) entry which is preliminary data.</text>
</comment>
<dbReference type="EMBL" id="BMKW01000013">
    <property type="protein sequence ID" value="GGJ34041.1"/>
    <property type="molecule type" value="Genomic_DNA"/>
</dbReference>
<evidence type="ECO:0000256" key="2">
    <source>
        <dbReference type="ARBA" id="ARBA00023027"/>
    </source>
</evidence>
<keyword evidence="2" id="KW-0520">NAD</keyword>
<gene>
    <name evidence="4" type="ORF">GCM10011320_47140</name>
</gene>
<dbReference type="GO" id="GO:0016491">
    <property type="term" value="F:oxidoreductase activity"/>
    <property type="evidence" value="ECO:0007669"/>
    <property type="project" value="UniProtKB-KW"/>
</dbReference>
<dbReference type="AlphaFoldDB" id="A0A917KZ07"/>